<evidence type="ECO:0000256" key="1">
    <source>
        <dbReference type="SAM" id="MobiDB-lite"/>
    </source>
</evidence>
<evidence type="ECO:0000313" key="5">
    <source>
        <dbReference type="Proteomes" id="UP000243750"/>
    </source>
</evidence>
<gene>
    <name evidence="3" type="ORF">CO192_18070</name>
    <name evidence="4" type="ORF">EAO82_06175</name>
</gene>
<evidence type="ECO:0000313" key="6">
    <source>
        <dbReference type="Proteomes" id="UP000344571"/>
    </source>
</evidence>
<dbReference type="EMBL" id="CP033116">
    <property type="protein sequence ID" value="QFY55981.1"/>
    <property type="molecule type" value="Genomic_DNA"/>
</dbReference>
<keyword evidence="2" id="KW-1133">Transmembrane helix</keyword>
<proteinExistence type="predicted"/>
<evidence type="ECO:0000313" key="4">
    <source>
        <dbReference type="EMBL" id="QFY55981.1"/>
    </source>
</evidence>
<protein>
    <submittedName>
        <fullName evidence="3">Uncharacterized protein</fullName>
    </submittedName>
</protein>
<feature type="region of interest" description="Disordered" evidence="1">
    <location>
        <begin position="77"/>
        <end position="115"/>
    </location>
</feature>
<organism evidence="3 5">
    <name type="scientific">Halopseudomonas pelagia</name>
    <dbReference type="NCBI Taxonomy" id="553151"/>
    <lineage>
        <taxon>Bacteria</taxon>
        <taxon>Pseudomonadati</taxon>
        <taxon>Pseudomonadota</taxon>
        <taxon>Gammaproteobacteria</taxon>
        <taxon>Pseudomonadales</taxon>
        <taxon>Pseudomonadaceae</taxon>
        <taxon>Halopseudomonas</taxon>
    </lineage>
</organism>
<reference evidence="4 6" key="2">
    <citation type="submission" date="2018-10" db="EMBL/GenBank/DDBJ databases">
        <title>Complete genome sequence of Pseudomonas pelagia strain Kongs-67.</title>
        <authorList>
            <person name="Sinha R.K."/>
            <person name="Krishnan K."/>
        </authorList>
    </citation>
    <scope>NUCLEOTIDE SEQUENCE [LARGE SCALE GENOMIC DNA]</scope>
    <source>
        <strain evidence="4 6">Kongs-67</strain>
    </source>
</reference>
<dbReference type="EMBL" id="NWMT01000235">
    <property type="protein sequence ID" value="PCC97922.1"/>
    <property type="molecule type" value="Genomic_DNA"/>
</dbReference>
<sequence>MTHHKQGETIMLKDLMNVSKNHNLTTRDQLMSFGGGLMLLRKGISRPGVIGAISLVLGAAAIYRGAKAYRAHKNAQRFNEPPMLTTRAAPSATAGKPTESSAILSEPRPAKDYVE</sequence>
<reference evidence="3 5" key="1">
    <citation type="submission" date="2017-09" db="EMBL/GenBank/DDBJ databases">
        <title>Bacterial and phytoplankton interrelationship in Kongsfjorden, an Arctic fjord.</title>
        <authorList>
            <person name="Sinha R."/>
            <person name="Krishnan K."/>
        </authorList>
    </citation>
    <scope>NUCLEOTIDE SEQUENCE [LARGE SCALE GENOMIC DNA]</scope>
    <source>
        <strain evidence="3 5">58</strain>
    </source>
</reference>
<keyword evidence="2" id="KW-0812">Transmembrane</keyword>
<feature type="transmembrane region" description="Helical" evidence="2">
    <location>
        <begin position="44"/>
        <end position="63"/>
    </location>
</feature>
<name>A0AA91Z4I4_9GAMM</name>
<accession>A0AA91Z4I4</accession>
<keyword evidence="6" id="KW-1185">Reference proteome</keyword>
<evidence type="ECO:0000313" key="3">
    <source>
        <dbReference type="EMBL" id="PCC97922.1"/>
    </source>
</evidence>
<keyword evidence="2" id="KW-0472">Membrane</keyword>
<dbReference type="AlphaFoldDB" id="A0AA91Z4I4"/>
<evidence type="ECO:0000256" key="2">
    <source>
        <dbReference type="SAM" id="Phobius"/>
    </source>
</evidence>
<dbReference type="Proteomes" id="UP000243750">
    <property type="component" value="Unassembled WGS sequence"/>
</dbReference>
<dbReference type="Proteomes" id="UP000344571">
    <property type="component" value="Chromosome"/>
</dbReference>